<dbReference type="InterPro" id="IPR039420">
    <property type="entry name" value="WalR-like"/>
</dbReference>
<reference evidence="5 6" key="1">
    <citation type="submission" date="2018-05" db="EMBL/GenBank/DDBJ databases">
        <title>Evolution of GPA BGCs.</title>
        <authorList>
            <person name="Waglechner N."/>
            <person name="Wright G.D."/>
        </authorList>
    </citation>
    <scope>NUCLEOTIDE SEQUENCE [LARGE SCALE GENOMIC DNA]</scope>
    <source>
        <strain evidence="5 6">A82846</strain>
    </source>
</reference>
<evidence type="ECO:0000256" key="2">
    <source>
        <dbReference type="ARBA" id="ARBA00023125"/>
    </source>
</evidence>
<dbReference type="GO" id="GO:0006355">
    <property type="term" value="P:regulation of DNA-templated transcription"/>
    <property type="evidence" value="ECO:0007669"/>
    <property type="project" value="InterPro"/>
</dbReference>
<dbReference type="InterPro" id="IPR000792">
    <property type="entry name" value="Tscrpt_reg_LuxR_C"/>
</dbReference>
<evidence type="ECO:0000256" key="1">
    <source>
        <dbReference type="ARBA" id="ARBA00023015"/>
    </source>
</evidence>
<feature type="domain" description="HTH luxR-type" evidence="4">
    <location>
        <begin position="373"/>
        <end position="437"/>
    </location>
</feature>
<dbReference type="PROSITE" id="PS50043">
    <property type="entry name" value="HTH_LUXR_2"/>
    <property type="match status" value="1"/>
</dbReference>
<dbReference type="CDD" id="cd06170">
    <property type="entry name" value="LuxR_C_like"/>
    <property type="match status" value="1"/>
</dbReference>
<dbReference type="Gene3D" id="1.10.10.10">
    <property type="entry name" value="Winged helix-like DNA-binding domain superfamily/Winged helix DNA-binding domain"/>
    <property type="match status" value="1"/>
</dbReference>
<dbReference type="AlphaFoldDB" id="A0A428ZNI4"/>
<dbReference type="PANTHER" id="PTHR43214">
    <property type="entry name" value="TWO-COMPONENT RESPONSE REGULATOR"/>
    <property type="match status" value="1"/>
</dbReference>
<gene>
    <name evidence="5" type="ORF">DMH04_06360</name>
</gene>
<dbReference type="SUPFAM" id="SSF46894">
    <property type="entry name" value="C-terminal effector domain of the bipartite response regulators"/>
    <property type="match status" value="1"/>
</dbReference>
<dbReference type="InterPro" id="IPR016032">
    <property type="entry name" value="Sig_transdc_resp-reg_C-effctor"/>
</dbReference>
<keyword evidence="3" id="KW-0804">Transcription</keyword>
<dbReference type="GO" id="GO:0003677">
    <property type="term" value="F:DNA binding"/>
    <property type="evidence" value="ECO:0007669"/>
    <property type="project" value="UniProtKB-KW"/>
</dbReference>
<proteinExistence type="predicted"/>
<sequence length="439" mass="46808">MVEAAGNVCRRTAWRGSPPPVHRPAGDLQSASCRSCAVLPLYCRKGGPTPCQPATGVASGRILRVLLVHRALAGHPRLGATRTPRRAGGISPRLPRSCGTGGEVCADFFGAQGGGRELGRCSSGRMRVRASMKSHRLGVGGQAEIGYRALLTRSRWQPERLEHALAWSPQQCATVLAELRTEGLVMNSAVEAGSVRAIQPCLALPALAARRLSGGPMPSAAAVETFVSLHEQTTGRLDDAAPLSDMDEVLAVVERLAARVRNEVVVLAPVYDPRSYEFAEHIAEGVLRRGAGLRMLWRTDIAAVDYAVWLGKRGHTPRATANVPVRAVVVDGLVGVVLSESGAGRVIRAESELRSLVALADGLWAQSVEVSQVPKGKPTRSRHELVLRMLAQGLTDDAIARRLGVSVRTVRGDVASAMVELDARSRFQAGVRAMQMGLL</sequence>
<evidence type="ECO:0000256" key="3">
    <source>
        <dbReference type="ARBA" id="ARBA00023163"/>
    </source>
</evidence>
<dbReference type="OrthoDB" id="4266042at2"/>
<dbReference type="InterPro" id="IPR036388">
    <property type="entry name" value="WH-like_DNA-bd_sf"/>
</dbReference>
<accession>A0A428ZNI4</accession>
<organism evidence="5 6">
    <name type="scientific">Kibdelosporangium aridum</name>
    <dbReference type="NCBI Taxonomy" id="2030"/>
    <lineage>
        <taxon>Bacteria</taxon>
        <taxon>Bacillati</taxon>
        <taxon>Actinomycetota</taxon>
        <taxon>Actinomycetes</taxon>
        <taxon>Pseudonocardiales</taxon>
        <taxon>Pseudonocardiaceae</taxon>
        <taxon>Kibdelosporangium</taxon>
    </lineage>
</organism>
<dbReference type="Proteomes" id="UP000287547">
    <property type="component" value="Unassembled WGS sequence"/>
</dbReference>
<comment type="caution">
    <text evidence="5">The sequence shown here is derived from an EMBL/GenBank/DDBJ whole genome shotgun (WGS) entry which is preliminary data.</text>
</comment>
<dbReference type="SMART" id="SM00421">
    <property type="entry name" value="HTH_LUXR"/>
    <property type="match status" value="1"/>
</dbReference>
<name>A0A428ZNI4_KIBAR</name>
<keyword evidence="1" id="KW-0805">Transcription regulation</keyword>
<dbReference type="PANTHER" id="PTHR43214:SF24">
    <property type="entry name" value="TRANSCRIPTIONAL REGULATORY PROTEIN NARL-RELATED"/>
    <property type="match status" value="1"/>
</dbReference>
<evidence type="ECO:0000259" key="4">
    <source>
        <dbReference type="PROSITE" id="PS50043"/>
    </source>
</evidence>
<protein>
    <recommendedName>
        <fullName evidence="4">HTH luxR-type domain-containing protein</fullName>
    </recommendedName>
</protein>
<evidence type="ECO:0000313" key="5">
    <source>
        <dbReference type="EMBL" id="RSM89597.1"/>
    </source>
</evidence>
<dbReference type="EMBL" id="QHKI01000003">
    <property type="protein sequence ID" value="RSM89597.1"/>
    <property type="molecule type" value="Genomic_DNA"/>
</dbReference>
<evidence type="ECO:0000313" key="6">
    <source>
        <dbReference type="Proteomes" id="UP000287547"/>
    </source>
</evidence>
<keyword evidence="2" id="KW-0238">DNA-binding</keyword>
<dbReference type="Pfam" id="PF00196">
    <property type="entry name" value="GerE"/>
    <property type="match status" value="1"/>
</dbReference>